<proteinExistence type="predicted"/>
<dbReference type="CDD" id="cd12218">
    <property type="entry name" value="Csn2"/>
    <property type="match status" value="1"/>
</dbReference>
<dbReference type="Gene3D" id="3.40.50.11940">
    <property type="match status" value="1"/>
</dbReference>
<sequence length="225" mass="26146">MNLAYYPFQLITTKPSEVTVIDTASPKVLTDLIEALRNDLDKVVLSNDQLEPQEIRKASLWIGDPMLELDLDKLFQRLIYKRMELLIENQRLVELIDQSQQMAMYLLQDPFLSDLPVTVEPGGKLEQIMKYCNVHFDEAVTTESTSKIEALIQTLTKLEEKKLVILTNVSHYLSARDFSSVTEQIGDTELQVVLIEFSKVNRKKYFEKCQYIYIDEDFVDNRELD</sequence>
<dbReference type="RefSeq" id="WP_003604680.1">
    <property type="nucleotide sequence ID" value="NZ_BAYM01000035.1"/>
</dbReference>
<gene>
    <name evidence="1" type="ORF">LC0644_0524</name>
</gene>
<dbReference type="NCBIfam" id="TIGR01866">
    <property type="entry name" value="cas_Csn2"/>
    <property type="match status" value="1"/>
</dbReference>
<dbReference type="InterPro" id="IPR010146">
    <property type="entry name" value="CRISPR-assoc_prot_Csn2-typ"/>
</dbReference>
<accession>A0A0C9NVH9</accession>
<dbReference type="InterPro" id="IPR038600">
    <property type="entry name" value="Csn2_sf"/>
</dbReference>
<reference evidence="2" key="1">
    <citation type="submission" date="2014-05" db="EMBL/GenBank/DDBJ databases">
        <title>Whole genome sequencing of Lactobacillus casei NRIC0644.</title>
        <authorList>
            <person name="Atarashi H."/>
            <person name="Yoshida Y."/>
            <person name="Fujimura S."/>
            <person name="Tanaka N."/>
            <person name="Shiwa Y."/>
            <person name="Yoshikawa H."/>
            <person name="Okada S."/>
            <person name="Nakagawa J."/>
        </authorList>
    </citation>
    <scope>NUCLEOTIDE SEQUENCE [LARGE SCALE GENOMIC DNA]</scope>
    <source>
        <strain evidence="2">NRIC0644</strain>
    </source>
</reference>
<dbReference type="Proteomes" id="UP000032552">
    <property type="component" value="Unassembled WGS sequence"/>
</dbReference>
<comment type="caution">
    <text evidence="1">The sequence shown here is derived from an EMBL/GenBank/DDBJ whole genome shotgun (WGS) entry which is preliminary data.</text>
</comment>
<evidence type="ECO:0000313" key="2">
    <source>
        <dbReference type="Proteomes" id="UP000032552"/>
    </source>
</evidence>
<organism evidence="1 2">
    <name type="scientific">Lacticaseibacillus paracasei NRIC 0644</name>
    <dbReference type="NCBI Taxonomy" id="1435038"/>
    <lineage>
        <taxon>Bacteria</taxon>
        <taxon>Bacillati</taxon>
        <taxon>Bacillota</taxon>
        <taxon>Bacilli</taxon>
        <taxon>Lactobacillales</taxon>
        <taxon>Lactobacillaceae</taxon>
        <taxon>Lacticaseibacillus</taxon>
    </lineage>
</organism>
<protein>
    <submittedName>
        <fullName evidence="1">CRISPR-associated protein, SAG0897 family</fullName>
    </submittedName>
</protein>
<dbReference type="EMBL" id="BAYM01000035">
    <property type="protein sequence ID" value="GAN35935.1"/>
    <property type="molecule type" value="Genomic_DNA"/>
</dbReference>
<dbReference type="Pfam" id="PF09711">
    <property type="entry name" value="Cas_Csn2"/>
    <property type="match status" value="1"/>
</dbReference>
<evidence type="ECO:0000313" key="1">
    <source>
        <dbReference type="EMBL" id="GAN35935.1"/>
    </source>
</evidence>
<dbReference type="AlphaFoldDB" id="A0A0C9NVH9"/>
<name>A0A0C9NVH9_LACPA</name>